<dbReference type="RefSeq" id="XP_064724703.1">
    <property type="nucleotide sequence ID" value="XM_064879529.1"/>
</dbReference>
<accession>A0ABR0R7M6</accession>
<evidence type="ECO:0000313" key="3">
    <source>
        <dbReference type="Proteomes" id="UP001334248"/>
    </source>
</evidence>
<reference evidence="2 3" key="1">
    <citation type="journal article" date="2023" name="Res Sq">
        <title>Genomic and morphological characterization of Knufia obscura isolated from the Mars 2020 spacecraft assembly facility.</title>
        <authorList>
            <person name="Chander A.M."/>
            <person name="Teixeira M.M."/>
            <person name="Singh N.K."/>
            <person name="Williams M.P."/>
            <person name="Parker C.W."/>
            <person name="Leo P."/>
            <person name="Stajich J.E."/>
            <person name="Torok T."/>
            <person name="Tighe S."/>
            <person name="Mason C.E."/>
            <person name="Venkateswaran K."/>
        </authorList>
    </citation>
    <scope>NUCLEOTIDE SEQUENCE [LARGE SCALE GENOMIC DNA]</scope>
    <source>
        <strain evidence="2 3">CCFEE 5817</strain>
    </source>
</reference>
<sequence>MVTAILGGVKSPVPEHQLQERVQVLYSVAPVRVVGFDGDGPDGGVGTEEHARTLDSLVQSQECQLREVGAQLADHVRPLTEQGLQSRGDTAKKVVRSCAHHQRTSKETASDGVRDAGEGLLDPAPDIALDVQLLQLSQKGQVDERPARSVGLGEATVDRDLESAQARQWRQ</sequence>
<evidence type="ECO:0000256" key="1">
    <source>
        <dbReference type="SAM" id="MobiDB-lite"/>
    </source>
</evidence>
<name>A0ABR0R7M6_9EURO</name>
<gene>
    <name evidence="2" type="ORF">PMZ80_011141</name>
</gene>
<evidence type="ECO:0000313" key="2">
    <source>
        <dbReference type="EMBL" id="KAK5936613.1"/>
    </source>
</evidence>
<feature type="region of interest" description="Disordered" evidence="1">
    <location>
        <begin position="139"/>
        <end position="171"/>
    </location>
</feature>
<protein>
    <submittedName>
        <fullName evidence="2">Uncharacterized protein</fullName>
    </submittedName>
</protein>
<organism evidence="2 3">
    <name type="scientific">Knufia obscura</name>
    <dbReference type="NCBI Taxonomy" id="1635080"/>
    <lineage>
        <taxon>Eukaryota</taxon>
        <taxon>Fungi</taxon>
        <taxon>Dikarya</taxon>
        <taxon>Ascomycota</taxon>
        <taxon>Pezizomycotina</taxon>
        <taxon>Eurotiomycetes</taxon>
        <taxon>Chaetothyriomycetidae</taxon>
        <taxon>Chaetothyriales</taxon>
        <taxon>Trichomeriaceae</taxon>
        <taxon>Knufia</taxon>
    </lineage>
</organism>
<feature type="region of interest" description="Disordered" evidence="1">
    <location>
        <begin position="96"/>
        <end position="121"/>
    </location>
</feature>
<comment type="caution">
    <text evidence="2">The sequence shown here is derived from an EMBL/GenBank/DDBJ whole genome shotgun (WGS) entry which is preliminary data.</text>
</comment>
<keyword evidence="3" id="KW-1185">Reference proteome</keyword>
<proteinExistence type="predicted"/>
<dbReference type="Proteomes" id="UP001334248">
    <property type="component" value="Unassembled WGS sequence"/>
</dbReference>
<dbReference type="EMBL" id="JAVHJV010000026">
    <property type="protein sequence ID" value="KAK5936613.1"/>
    <property type="molecule type" value="Genomic_DNA"/>
</dbReference>
<feature type="compositionally biased region" description="Basic and acidic residues" evidence="1">
    <location>
        <begin position="104"/>
        <end position="117"/>
    </location>
</feature>
<dbReference type="GeneID" id="90004590"/>